<reference evidence="2" key="1">
    <citation type="journal article" date="2022" name="IScience">
        <title>Evolution of zygomycete secretomes and the origins of terrestrial fungal ecologies.</title>
        <authorList>
            <person name="Chang Y."/>
            <person name="Wang Y."/>
            <person name="Mondo S."/>
            <person name="Ahrendt S."/>
            <person name="Andreopoulos W."/>
            <person name="Barry K."/>
            <person name="Beard J."/>
            <person name="Benny G.L."/>
            <person name="Blankenship S."/>
            <person name="Bonito G."/>
            <person name="Cuomo C."/>
            <person name="Desiro A."/>
            <person name="Gervers K.A."/>
            <person name="Hundley H."/>
            <person name="Kuo A."/>
            <person name="LaButti K."/>
            <person name="Lang B.F."/>
            <person name="Lipzen A."/>
            <person name="O'Donnell K."/>
            <person name="Pangilinan J."/>
            <person name="Reynolds N."/>
            <person name="Sandor L."/>
            <person name="Smith M.E."/>
            <person name="Tsang A."/>
            <person name="Grigoriev I.V."/>
            <person name="Stajich J.E."/>
            <person name="Spatafora J.W."/>
        </authorList>
    </citation>
    <scope>NUCLEOTIDE SEQUENCE</scope>
    <source>
        <strain evidence="2">RSA 2281</strain>
    </source>
</reference>
<reference evidence="2" key="2">
    <citation type="submission" date="2023-02" db="EMBL/GenBank/DDBJ databases">
        <authorList>
            <consortium name="DOE Joint Genome Institute"/>
            <person name="Mondo S.J."/>
            <person name="Chang Y."/>
            <person name="Wang Y."/>
            <person name="Ahrendt S."/>
            <person name="Andreopoulos W."/>
            <person name="Barry K."/>
            <person name="Beard J."/>
            <person name="Benny G.L."/>
            <person name="Blankenship S."/>
            <person name="Bonito G."/>
            <person name="Cuomo C."/>
            <person name="Desiro A."/>
            <person name="Gervers K.A."/>
            <person name="Hundley H."/>
            <person name="Kuo A."/>
            <person name="LaButti K."/>
            <person name="Lang B.F."/>
            <person name="Lipzen A."/>
            <person name="O'Donnell K."/>
            <person name="Pangilinan J."/>
            <person name="Reynolds N."/>
            <person name="Sandor L."/>
            <person name="Smith M.W."/>
            <person name="Tsang A."/>
            <person name="Grigoriev I.V."/>
            <person name="Stajich J.E."/>
            <person name="Spatafora J.W."/>
        </authorList>
    </citation>
    <scope>NUCLEOTIDE SEQUENCE</scope>
    <source>
        <strain evidence="2">RSA 2281</strain>
    </source>
</reference>
<dbReference type="EMBL" id="JAIXMP010000008">
    <property type="protein sequence ID" value="KAI9268883.1"/>
    <property type="molecule type" value="Genomic_DNA"/>
</dbReference>
<name>A0AAD5K480_9FUNG</name>
<protein>
    <submittedName>
        <fullName evidence="2">Uncharacterized protein</fullName>
    </submittedName>
</protein>
<dbReference type="Proteomes" id="UP001209540">
    <property type="component" value="Unassembled WGS sequence"/>
</dbReference>
<keyword evidence="1" id="KW-0472">Membrane</keyword>
<accession>A0AAD5K480</accession>
<dbReference type="AlphaFoldDB" id="A0AAD5K480"/>
<proteinExistence type="predicted"/>
<evidence type="ECO:0000313" key="2">
    <source>
        <dbReference type="EMBL" id="KAI9268883.1"/>
    </source>
</evidence>
<organism evidence="2 3">
    <name type="scientific">Phascolomyces articulosus</name>
    <dbReference type="NCBI Taxonomy" id="60185"/>
    <lineage>
        <taxon>Eukaryota</taxon>
        <taxon>Fungi</taxon>
        <taxon>Fungi incertae sedis</taxon>
        <taxon>Mucoromycota</taxon>
        <taxon>Mucoromycotina</taxon>
        <taxon>Mucoromycetes</taxon>
        <taxon>Mucorales</taxon>
        <taxon>Lichtheimiaceae</taxon>
        <taxon>Phascolomyces</taxon>
    </lineage>
</organism>
<evidence type="ECO:0000313" key="3">
    <source>
        <dbReference type="Proteomes" id="UP001209540"/>
    </source>
</evidence>
<gene>
    <name evidence="2" type="ORF">BDA99DRAFT_557668</name>
</gene>
<comment type="caution">
    <text evidence="2">The sequence shown here is derived from an EMBL/GenBank/DDBJ whole genome shotgun (WGS) entry which is preliminary data.</text>
</comment>
<keyword evidence="3" id="KW-1185">Reference proteome</keyword>
<evidence type="ECO:0000256" key="1">
    <source>
        <dbReference type="SAM" id="Phobius"/>
    </source>
</evidence>
<keyword evidence="1" id="KW-0812">Transmembrane</keyword>
<sequence>MKQNIREFQSGDEDAVRQLYWETAQQHRTQHIIETLLKRQGVRRTWQAGLIGLLSLHLATKEAGRAFLMLELALWSTGVGIGWYIWIRNEWQKQVKKKSLWMAEQLRHIQQSDTKNNSWVMETDVDDEKEKEKKRLLGAVALEYQQEEHEGRIRILTGVESKIELALVRTVIQFARHQDIKVIATSGNDAKWSECCFSSVHS</sequence>
<feature type="transmembrane region" description="Helical" evidence="1">
    <location>
        <begin position="66"/>
        <end position="87"/>
    </location>
</feature>
<keyword evidence="1" id="KW-1133">Transmembrane helix</keyword>